<protein>
    <submittedName>
        <fullName evidence="1">Uncharacterized protein</fullName>
    </submittedName>
</protein>
<evidence type="ECO:0000313" key="2">
    <source>
        <dbReference type="Proteomes" id="UP000234323"/>
    </source>
</evidence>
<keyword evidence="2" id="KW-1185">Reference proteome</keyword>
<gene>
    <name evidence="1" type="ORF">RhiirA4_400351</name>
</gene>
<name>A0A2I1GDT9_9GLOM</name>
<reference evidence="1 2" key="1">
    <citation type="submission" date="2015-10" db="EMBL/GenBank/DDBJ databases">
        <title>Genome analyses suggest a sexual origin of heterokaryosis in a supposedly ancient asexual fungus.</title>
        <authorList>
            <person name="Ropars J."/>
            <person name="Sedzielewska K."/>
            <person name="Noel J."/>
            <person name="Charron P."/>
            <person name="Farinelli L."/>
            <person name="Marton T."/>
            <person name="Kruger M."/>
            <person name="Pelin A."/>
            <person name="Brachmann A."/>
            <person name="Corradi N."/>
        </authorList>
    </citation>
    <scope>NUCLEOTIDE SEQUENCE [LARGE SCALE GENOMIC DNA]</scope>
    <source>
        <strain evidence="1 2">A4</strain>
    </source>
</reference>
<organism evidence="1 2">
    <name type="scientific">Rhizophagus irregularis</name>
    <dbReference type="NCBI Taxonomy" id="588596"/>
    <lineage>
        <taxon>Eukaryota</taxon>
        <taxon>Fungi</taxon>
        <taxon>Fungi incertae sedis</taxon>
        <taxon>Mucoromycota</taxon>
        <taxon>Glomeromycotina</taxon>
        <taxon>Glomeromycetes</taxon>
        <taxon>Glomerales</taxon>
        <taxon>Glomeraceae</taxon>
        <taxon>Rhizophagus</taxon>
    </lineage>
</organism>
<evidence type="ECO:0000313" key="1">
    <source>
        <dbReference type="EMBL" id="PKY44802.1"/>
    </source>
</evidence>
<sequence>MGRVLIYGSVKIIMKGISAMEREDKIKPILYNMEKYTIAFKLSSLKFINASI</sequence>
<dbReference type="AlphaFoldDB" id="A0A2I1GDT9"/>
<proteinExistence type="predicted"/>
<dbReference type="EMBL" id="LLXI01000346">
    <property type="protein sequence ID" value="PKY44802.1"/>
    <property type="molecule type" value="Genomic_DNA"/>
</dbReference>
<dbReference type="Proteomes" id="UP000234323">
    <property type="component" value="Unassembled WGS sequence"/>
</dbReference>
<accession>A0A2I1GDT9</accession>
<dbReference type="VEuPathDB" id="FungiDB:RhiirA1_410110"/>
<comment type="caution">
    <text evidence="1">The sequence shown here is derived from an EMBL/GenBank/DDBJ whole genome shotgun (WGS) entry which is preliminary data.</text>
</comment>